<comment type="caution">
    <text evidence="3">The sequence shown here is derived from an EMBL/GenBank/DDBJ whole genome shotgun (WGS) entry which is preliminary data.</text>
</comment>
<dbReference type="EMBL" id="BAABIS010000001">
    <property type="protein sequence ID" value="GAA4883690.1"/>
    <property type="molecule type" value="Genomic_DNA"/>
</dbReference>
<proteinExistence type="predicted"/>
<dbReference type="Gene3D" id="1.20.120.520">
    <property type="entry name" value="nmb1532 protein domain like"/>
    <property type="match status" value="1"/>
</dbReference>
<dbReference type="RefSeq" id="WP_345701428.1">
    <property type="nucleotide sequence ID" value="NZ_BAABIS010000001.1"/>
</dbReference>
<evidence type="ECO:0000256" key="1">
    <source>
        <dbReference type="SAM" id="MobiDB-lite"/>
    </source>
</evidence>
<sequence>MSTDAIVLLREDHRKLRHLFRDYLAPGTTDSARAEDAERIVHELTVHTYLEDEVVYPEVRRQVPELADAMRVAQQEHHVSDLLCQEIAVMNDGDPQRDAKLRVLIGTVSRHLDAEEGEWFPQVRAAIGRTELRRIGERMQAVRETAPREPEKPGLLRRFADALEP</sequence>
<evidence type="ECO:0000313" key="4">
    <source>
        <dbReference type="Proteomes" id="UP001501752"/>
    </source>
</evidence>
<dbReference type="PANTHER" id="PTHR35585">
    <property type="entry name" value="HHE DOMAIN PROTEIN (AFU_ORTHOLOGUE AFUA_4G00730)"/>
    <property type="match status" value="1"/>
</dbReference>
<evidence type="ECO:0000313" key="3">
    <source>
        <dbReference type="EMBL" id="GAA4883690.1"/>
    </source>
</evidence>
<dbReference type="Proteomes" id="UP001501752">
    <property type="component" value="Unassembled WGS sequence"/>
</dbReference>
<gene>
    <name evidence="3" type="ORF">GCM10023235_75430</name>
</gene>
<organism evidence="3 4">
    <name type="scientific">Kitasatospora terrestris</name>
    <dbReference type="NCBI Taxonomy" id="258051"/>
    <lineage>
        <taxon>Bacteria</taxon>
        <taxon>Bacillati</taxon>
        <taxon>Actinomycetota</taxon>
        <taxon>Actinomycetes</taxon>
        <taxon>Kitasatosporales</taxon>
        <taxon>Streptomycetaceae</taxon>
        <taxon>Kitasatospora</taxon>
    </lineage>
</organism>
<name>A0ABP9ERA7_9ACTN</name>
<feature type="region of interest" description="Disordered" evidence="1">
    <location>
        <begin position="141"/>
        <end position="165"/>
    </location>
</feature>
<keyword evidence="4" id="KW-1185">Reference proteome</keyword>
<reference evidence="4" key="1">
    <citation type="journal article" date="2019" name="Int. J. Syst. Evol. Microbiol.">
        <title>The Global Catalogue of Microorganisms (GCM) 10K type strain sequencing project: providing services to taxonomists for standard genome sequencing and annotation.</title>
        <authorList>
            <consortium name="The Broad Institute Genomics Platform"/>
            <consortium name="The Broad Institute Genome Sequencing Center for Infectious Disease"/>
            <person name="Wu L."/>
            <person name="Ma J."/>
        </authorList>
    </citation>
    <scope>NUCLEOTIDE SEQUENCE [LARGE SCALE GENOMIC DNA]</scope>
    <source>
        <strain evidence="4">JCM 13006</strain>
    </source>
</reference>
<accession>A0ABP9ERA7</accession>
<dbReference type="Pfam" id="PF01814">
    <property type="entry name" value="Hemerythrin"/>
    <property type="match status" value="1"/>
</dbReference>
<evidence type="ECO:0000259" key="2">
    <source>
        <dbReference type="Pfam" id="PF01814"/>
    </source>
</evidence>
<dbReference type="PANTHER" id="PTHR35585:SF1">
    <property type="entry name" value="HHE DOMAIN PROTEIN (AFU_ORTHOLOGUE AFUA_4G00730)"/>
    <property type="match status" value="1"/>
</dbReference>
<protein>
    <submittedName>
        <fullName evidence="3">Hemerythrin domain-containing protein</fullName>
    </submittedName>
</protein>
<feature type="domain" description="Hemerythrin-like" evidence="2">
    <location>
        <begin position="5"/>
        <end position="122"/>
    </location>
</feature>
<dbReference type="InterPro" id="IPR012312">
    <property type="entry name" value="Hemerythrin-like"/>
</dbReference>